<dbReference type="GO" id="GO:0000245">
    <property type="term" value="P:spliceosomal complex assembly"/>
    <property type="evidence" value="ECO:0007669"/>
    <property type="project" value="TreeGrafter"/>
</dbReference>
<keyword evidence="11" id="KW-1185">Reference proteome</keyword>
<dbReference type="Pfam" id="PF00069">
    <property type="entry name" value="Pkinase"/>
    <property type="match status" value="1"/>
</dbReference>
<dbReference type="Gene3D" id="1.10.510.10">
    <property type="entry name" value="Transferase(Phosphotransferase) domain 1"/>
    <property type="match status" value="1"/>
</dbReference>
<comment type="catalytic activity">
    <reaction evidence="8">
        <text>L-seryl-[protein] + ATP = O-phospho-L-seryl-[protein] + ADP + H(+)</text>
        <dbReference type="Rhea" id="RHEA:17989"/>
        <dbReference type="Rhea" id="RHEA-COMP:9863"/>
        <dbReference type="Rhea" id="RHEA-COMP:11604"/>
        <dbReference type="ChEBI" id="CHEBI:15378"/>
        <dbReference type="ChEBI" id="CHEBI:29999"/>
        <dbReference type="ChEBI" id="CHEBI:30616"/>
        <dbReference type="ChEBI" id="CHEBI:83421"/>
        <dbReference type="ChEBI" id="CHEBI:456216"/>
        <dbReference type="EC" id="2.7.11.1"/>
    </reaction>
</comment>
<dbReference type="InterPro" id="IPR051334">
    <property type="entry name" value="SRPK"/>
</dbReference>
<organism evidence="10 11">
    <name type="scientific">Clonostachys rhizophaga</name>
    <dbReference type="NCBI Taxonomy" id="160324"/>
    <lineage>
        <taxon>Eukaryota</taxon>
        <taxon>Fungi</taxon>
        <taxon>Dikarya</taxon>
        <taxon>Ascomycota</taxon>
        <taxon>Pezizomycotina</taxon>
        <taxon>Sordariomycetes</taxon>
        <taxon>Hypocreomycetidae</taxon>
        <taxon>Hypocreales</taxon>
        <taxon>Bionectriaceae</taxon>
        <taxon>Clonostachys</taxon>
    </lineage>
</organism>
<dbReference type="PROSITE" id="PS50011">
    <property type="entry name" value="PROTEIN_KINASE_DOM"/>
    <property type="match status" value="1"/>
</dbReference>
<dbReference type="GO" id="GO:0005737">
    <property type="term" value="C:cytoplasm"/>
    <property type="evidence" value="ECO:0007669"/>
    <property type="project" value="TreeGrafter"/>
</dbReference>
<dbReference type="EMBL" id="CABFNQ020000768">
    <property type="protein sequence ID" value="CAH0043008.1"/>
    <property type="molecule type" value="Genomic_DNA"/>
</dbReference>
<comment type="catalytic activity">
    <reaction evidence="7">
        <text>L-threonyl-[protein] + ATP = O-phospho-L-threonyl-[protein] + ADP + H(+)</text>
        <dbReference type="Rhea" id="RHEA:46608"/>
        <dbReference type="Rhea" id="RHEA-COMP:11060"/>
        <dbReference type="Rhea" id="RHEA-COMP:11605"/>
        <dbReference type="ChEBI" id="CHEBI:15378"/>
        <dbReference type="ChEBI" id="CHEBI:30013"/>
        <dbReference type="ChEBI" id="CHEBI:30616"/>
        <dbReference type="ChEBI" id="CHEBI:61977"/>
        <dbReference type="ChEBI" id="CHEBI:456216"/>
        <dbReference type="EC" id="2.7.11.1"/>
    </reaction>
</comment>
<evidence type="ECO:0000256" key="8">
    <source>
        <dbReference type="ARBA" id="ARBA00048679"/>
    </source>
</evidence>
<keyword evidence="4" id="KW-0547">Nucleotide-binding</keyword>
<keyword evidence="2" id="KW-0723">Serine/threonine-protein kinase</keyword>
<dbReference type="Proteomes" id="UP000696573">
    <property type="component" value="Unassembled WGS sequence"/>
</dbReference>
<dbReference type="EC" id="2.7.11.1" evidence="1"/>
<accession>A0A9N9W4F2</accession>
<dbReference type="AlphaFoldDB" id="A0A9N9W4F2"/>
<keyword evidence="3" id="KW-0808">Transferase</keyword>
<reference evidence="10" key="1">
    <citation type="submission" date="2021-10" db="EMBL/GenBank/DDBJ databases">
        <authorList>
            <person name="Piombo E."/>
        </authorList>
    </citation>
    <scope>NUCLEOTIDE SEQUENCE</scope>
</reference>
<dbReference type="PANTHER" id="PTHR47634">
    <property type="entry name" value="PROTEIN KINASE DOMAIN-CONTAINING PROTEIN-RELATED"/>
    <property type="match status" value="1"/>
</dbReference>
<name>A0A9N9W4F2_9HYPO</name>
<dbReference type="GO" id="GO:0005524">
    <property type="term" value="F:ATP binding"/>
    <property type="evidence" value="ECO:0007669"/>
    <property type="project" value="UniProtKB-KW"/>
</dbReference>
<evidence type="ECO:0000256" key="5">
    <source>
        <dbReference type="ARBA" id="ARBA00022777"/>
    </source>
</evidence>
<dbReference type="GO" id="GO:0004674">
    <property type="term" value="F:protein serine/threonine kinase activity"/>
    <property type="evidence" value="ECO:0007669"/>
    <property type="project" value="UniProtKB-KW"/>
</dbReference>
<sequence length="451" mass="51990">MDLCPINQGRTFLKMAKTLTIGNLQFLTQKRAWGLPALYNRHFSASHLRSVAHEIDEPIEEELFPSHQVRCFRPTHPGEILNGRFKTISKLGFGGASTVWLAENLKFIKIAALNTDASGETKNSKIIADAKRSHDGLAFIRTPIDEFHLQGPEGTHLCLVYMPMRETLLRFQRRWERHRIEPPFFEAYIYCLLRALDFLHTECHPIHTDIKDENIMMTLENDTLLADYVNYQTSVPQPRHIRSEDGRVTYLSQDEFGPLRGPQLFPELADFNLCFPGLDGGRGHLSPIQSHRFRAPEVLLGCPWSYSVDIWNFGLLMWNLLENISLFGRPAGEDGEYDAHVHLAQMVSLLGNPPEEVIQRERISRTHHLERPVMNLRGKESKTMNEFWGGPFFDDDGQILRKDLLREGMKLADTVTELAGDEKEWLPEKRKTAKQLLEHPLLEELREDHEE</sequence>
<gene>
    <name evidence="10" type="ORF">CRHIZ90672A_00004907</name>
</gene>
<dbReference type="GO" id="GO:0050684">
    <property type="term" value="P:regulation of mRNA processing"/>
    <property type="evidence" value="ECO:0007669"/>
    <property type="project" value="TreeGrafter"/>
</dbReference>
<protein>
    <recommendedName>
        <fullName evidence="1">non-specific serine/threonine protein kinase</fullName>
        <ecNumber evidence="1">2.7.11.1</ecNumber>
    </recommendedName>
</protein>
<evidence type="ECO:0000313" key="10">
    <source>
        <dbReference type="EMBL" id="CAH0043008.1"/>
    </source>
</evidence>
<evidence type="ECO:0000313" key="11">
    <source>
        <dbReference type="Proteomes" id="UP000696573"/>
    </source>
</evidence>
<evidence type="ECO:0000259" key="9">
    <source>
        <dbReference type="PROSITE" id="PS50011"/>
    </source>
</evidence>
<keyword evidence="6" id="KW-0067">ATP-binding</keyword>
<evidence type="ECO:0000256" key="1">
    <source>
        <dbReference type="ARBA" id="ARBA00012513"/>
    </source>
</evidence>
<evidence type="ECO:0000256" key="7">
    <source>
        <dbReference type="ARBA" id="ARBA00047899"/>
    </source>
</evidence>
<evidence type="ECO:0000256" key="4">
    <source>
        <dbReference type="ARBA" id="ARBA00022741"/>
    </source>
</evidence>
<dbReference type="InterPro" id="IPR000719">
    <property type="entry name" value="Prot_kinase_dom"/>
</dbReference>
<feature type="domain" description="Protein kinase" evidence="9">
    <location>
        <begin position="85"/>
        <end position="442"/>
    </location>
</feature>
<evidence type="ECO:0000256" key="3">
    <source>
        <dbReference type="ARBA" id="ARBA00022679"/>
    </source>
</evidence>
<evidence type="ECO:0000256" key="6">
    <source>
        <dbReference type="ARBA" id="ARBA00022840"/>
    </source>
</evidence>
<dbReference type="Gene3D" id="3.30.200.20">
    <property type="entry name" value="Phosphorylase Kinase, domain 1"/>
    <property type="match status" value="1"/>
</dbReference>
<dbReference type="PANTHER" id="PTHR47634:SF9">
    <property type="entry name" value="PROTEIN KINASE DOMAIN-CONTAINING PROTEIN-RELATED"/>
    <property type="match status" value="1"/>
</dbReference>
<dbReference type="SMART" id="SM00220">
    <property type="entry name" value="S_TKc"/>
    <property type="match status" value="1"/>
</dbReference>
<dbReference type="OrthoDB" id="5979581at2759"/>
<dbReference type="SUPFAM" id="SSF56112">
    <property type="entry name" value="Protein kinase-like (PK-like)"/>
    <property type="match status" value="1"/>
</dbReference>
<keyword evidence="5" id="KW-0418">Kinase</keyword>
<comment type="caution">
    <text evidence="10">The sequence shown here is derived from an EMBL/GenBank/DDBJ whole genome shotgun (WGS) entry which is preliminary data.</text>
</comment>
<dbReference type="GO" id="GO:0005634">
    <property type="term" value="C:nucleus"/>
    <property type="evidence" value="ECO:0007669"/>
    <property type="project" value="TreeGrafter"/>
</dbReference>
<evidence type="ECO:0000256" key="2">
    <source>
        <dbReference type="ARBA" id="ARBA00022527"/>
    </source>
</evidence>
<dbReference type="InterPro" id="IPR011009">
    <property type="entry name" value="Kinase-like_dom_sf"/>
</dbReference>
<proteinExistence type="predicted"/>